<dbReference type="Proteomes" id="UP000297716">
    <property type="component" value="Unassembled WGS sequence"/>
</dbReference>
<keyword evidence="5" id="KW-0496">Mitochondrion</keyword>
<evidence type="ECO:0000256" key="3">
    <source>
        <dbReference type="ARBA" id="ARBA00004370"/>
    </source>
</evidence>
<dbReference type="EMBL" id="SKBN01000109">
    <property type="protein sequence ID" value="TGJ82981.1"/>
    <property type="molecule type" value="Genomic_DNA"/>
</dbReference>
<evidence type="ECO:0000256" key="1">
    <source>
        <dbReference type="ARBA" id="ARBA00004173"/>
    </source>
</evidence>
<dbReference type="InterPro" id="IPR027417">
    <property type="entry name" value="P-loop_NTPase"/>
</dbReference>
<keyword evidence="9" id="KW-1185">Reference proteome</keyword>
<dbReference type="Gene3D" id="3.40.50.1820">
    <property type="entry name" value="alpha/beta hydrolase"/>
    <property type="match status" value="1"/>
</dbReference>
<name>A0A4Z0YU91_9PEZI</name>
<evidence type="ECO:0000256" key="6">
    <source>
        <dbReference type="ARBA" id="ARBA00023136"/>
    </source>
</evidence>
<evidence type="ECO:0008006" key="10">
    <source>
        <dbReference type="Google" id="ProtNLM"/>
    </source>
</evidence>
<accession>A0A4Z0YU91</accession>
<keyword evidence="4" id="KW-0256">Endoplasmic reticulum</keyword>
<dbReference type="PANTHER" id="PTHR48182:SF2">
    <property type="entry name" value="PROTEIN SERAC1"/>
    <property type="match status" value="1"/>
</dbReference>
<dbReference type="GO" id="GO:0016020">
    <property type="term" value="C:membrane"/>
    <property type="evidence" value="ECO:0007669"/>
    <property type="project" value="UniProtKB-SubCell"/>
</dbReference>
<dbReference type="PANTHER" id="PTHR48182">
    <property type="entry name" value="PROTEIN SERAC1"/>
    <property type="match status" value="1"/>
</dbReference>
<dbReference type="GO" id="GO:0005739">
    <property type="term" value="C:mitochondrion"/>
    <property type="evidence" value="ECO:0007669"/>
    <property type="project" value="UniProtKB-SubCell"/>
</dbReference>
<comment type="caution">
    <text evidence="8">The sequence shown here is derived from an EMBL/GenBank/DDBJ whole genome shotgun (WGS) entry which is preliminary data.</text>
</comment>
<keyword evidence="6" id="KW-0472">Membrane</keyword>
<sequence length="487" mass="54510">MPPLKRLFKRSNRHRSNASVRHPQALEGTRGGPIVNLDTASDEHPQGLEVVYEDPDASLEIVAIHGLNGYREKTWTAANGVHWLRDLLPKDLHGIRVLTWGYDANTHSSDRSIERPIIFVAHSLGGLVVKSALIHSDATRQGALHEHRSVKTSTYGRTLVNIASIFTAADDRLLRHLEKDSEWLQQQLSQYNPISGEFVTKFAYETYETSTIPGHKLLVVPKASAIVPGHADAEPIAINADHINMVRFPKNTDGGYTKVSETLQIMVMVARATIQSRWEEEVRVKEARDNVNRFTLPLDLSHVVEVPRFVAREKELSEMDAVLGKTGERRTAILHGLGGMGKTQLARDDAVQIRDLDTCVEAVKRWLDEPKNDRWIVVYDNYGNPQLGSAKHINTKDKISGDDALAAERTKSFSEAELVAQQAFDIRSFLPNTFHGAVIMTTRSSEVNLGKCIKITKLTDQKDSIEILASTSRRENFDTLKVFLQLP</sequence>
<evidence type="ECO:0000256" key="2">
    <source>
        <dbReference type="ARBA" id="ARBA00004240"/>
    </source>
</evidence>
<organism evidence="8 9">
    <name type="scientific">Xylaria hypoxylon</name>
    <dbReference type="NCBI Taxonomy" id="37992"/>
    <lineage>
        <taxon>Eukaryota</taxon>
        <taxon>Fungi</taxon>
        <taxon>Dikarya</taxon>
        <taxon>Ascomycota</taxon>
        <taxon>Pezizomycotina</taxon>
        <taxon>Sordariomycetes</taxon>
        <taxon>Xylariomycetidae</taxon>
        <taxon>Xylariales</taxon>
        <taxon>Xylariaceae</taxon>
        <taxon>Xylaria</taxon>
    </lineage>
</organism>
<evidence type="ECO:0000313" key="8">
    <source>
        <dbReference type="EMBL" id="TGJ82981.1"/>
    </source>
</evidence>
<dbReference type="Gene3D" id="3.40.50.300">
    <property type="entry name" value="P-loop containing nucleotide triphosphate hydrolases"/>
    <property type="match status" value="1"/>
</dbReference>
<feature type="region of interest" description="Disordered" evidence="7">
    <location>
        <begin position="1"/>
        <end position="40"/>
    </location>
</feature>
<dbReference type="SUPFAM" id="SSF53474">
    <property type="entry name" value="alpha/beta-Hydrolases"/>
    <property type="match status" value="1"/>
</dbReference>
<reference evidence="8 9" key="1">
    <citation type="submission" date="2019-03" db="EMBL/GenBank/DDBJ databases">
        <title>Draft genome sequence of Xylaria hypoxylon DSM 108379, a ubiquitous saprotrophic-parasitic fungi on hardwood.</title>
        <authorList>
            <person name="Buettner E."/>
            <person name="Leonhardt S."/>
            <person name="Gebauer A.M."/>
            <person name="Liers C."/>
            <person name="Hofrichter M."/>
            <person name="Kellner H."/>
        </authorList>
    </citation>
    <scope>NUCLEOTIDE SEQUENCE [LARGE SCALE GENOMIC DNA]</scope>
    <source>
        <strain evidence="8 9">DSM 108379</strain>
    </source>
</reference>
<dbReference type="OrthoDB" id="626167at2759"/>
<evidence type="ECO:0000256" key="5">
    <source>
        <dbReference type="ARBA" id="ARBA00023128"/>
    </source>
</evidence>
<feature type="compositionally biased region" description="Basic residues" evidence="7">
    <location>
        <begin position="1"/>
        <end position="16"/>
    </location>
</feature>
<dbReference type="AlphaFoldDB" id="A0A4Z0YU91"/>
<dbReference type="SUPFAM" id="SSF52540">
    <property type="entry name" value="P-loop containing nucleoside triphosphate hydrolases"/>
    <property type="match status" value="1"/>
</dbReference>
<dbReference type="GO" id="GO:0005783">
    <property type="term" value="C:endoplasmic reticulum"/>
    <property type="evidence" value="ECO:0007669"/>
    <property type="project" value="UniProtKB-SubCell"/>
</dbReference>
<evidence type="ECO:0000256" key="7">
    <source>
        <dbReference type="SAM" id="MobiDB-lite"/>
    </source>
</evidence>
<comment type="subcellular location">
    <subcellularLocation>
        <location evidence="2">Endoplasmic reticulum</location>
    </subcellularLocation>
    <subcellularLocation>
        <location evidence="3">Membrane</location>
    </subcellularLocation>
    <subcellularLocation>
        <location evidence="1">Mitochondrion</location>
    </subcellularLocation>
</comment>
<evidence type="ECO:0000313" key="9">
    <source>
        <dbReference type="Proteomes" id="UP000297716"/>
    </source>
</evidence>
<gene>
    <name evidence="8" type="ORF">E0Z10_g5803</name>
</gene>
<protein>
    <recommendedName>
        <fullName evidence="10">DUF676 domain-containing protein</fullName>
    </recommendedName>
</protein>
<evidence type="ECO:0000256" key="4">
    <source>
        <dbReference type="ARBA" id="ARBA00022824"/>
    </source>
</evidence>
<proteinExistence type="predicted"/>
<dbReference type="InterPro" id="IPR052374">
    <property type="entry name" value="SERAC1"/>
</dbReference>
<dbReference type="InterPro" id="IPR029058">
    <property type="entry name" value="AB_hydrolase_fold"/>
</dbReference>